<feature type="compositionally biased region" description="Basic and acidic residues" evidence="1">
    <location>
        <begin position="98"/>
        <end position="119"/>
    </location>
</feature>
<dbReference type="Proteomes" id="UP001580928">
    <property type="component" value="Unassembled WGS sequence"/>
</dbReference>
<reference evidence="3 4" key="1">
    <citation type="submission" date="2024-04" db="EMBL/GenBank/DDBJ databases">
        <title>Albibacterium profundi sp. nov., isolated from sediment of the Challenger Deep of Mariana Trench.</title>
        <authorList>
            <person name="Wang Y."/>
        </authorList>
    </citation>
    <scope>NUCLEOTIDE SEQUENCE [LARGE SCALE GENOMIC DNA]</scope>
    <source>
        <strain evidence="3 4">RHL897</strain>
    </source>
</reference>
<feature type="signal peptide" evidence="2">
    <location>
        <begin position="1"/>
        <end position="20"/>
    </location>
</feature>
<proteinExistence type="predicted"/>
<comment type="caution">
    <text evidence="3">The sequence shown here is derived from an EMBL/GenBank/DDBJ whole genome shotgun (WGS) entry which is preliminary data.</text>
</comment>
<dbReference type="RefSeq" id="WP_375556689.1">
    <property type="nucleotide sequence ID" value="NZ_JBBVGT010000002.1"/>
</dbReference>
<dbReference type="EMBL" id="JBBVGT010000002">
    <property type="protein sequence ID" value="MFB5945143.1"/>
    <property type="molecule type" value="Genomic_DNA"/>
</dbReference>
<dbReference type="PANTHER" id="PTHR24637">
    <property type="entry name" value="COLLAGEN"/>
    <property type="match status" value="1"/>
</dbReference>
<evidence type="ECO:0000256" key="1">
    <source>
        <dbReference type="SAM" id="MobiDB-lite"/>
    </source>
</evidence>
<keyword evidence="4" id="KW-1185">Reference proteome</keyword>
<evidence type="ECO:0000313" key="4">
    <source>
        <dbReference type="Proteomes" id="UP001580928"/>
    </source>
</evidence>
<keyword evidence="2" id="KW-0732">Signal</keyword>
<feature type="region of interest" description="Disordered" evidence="1">
    <location>
        <begin position="93"/>
        <end position="119"/>
    </location>
</feature>
<feature type="chain" id="PRO_5046751115" evidence="2">
    <location>
        <begin position="21"/>
        <end position="300"/>
    </location>
</feature>
<evidence type="ECO:0000256" key="2">
    <source>
        <dbReference type="SAM" id="SignalP"/>
    </source>
</evidence>
<protein>
    <submittedName>
        <fullName evidence="3">Collagen-like protein</fullName>
    </submittedName>
</protein>
<gene>
    <name evidence="3" type="ORF">WKR92_04785</name>
</gene>
<accession>A0ABV5CCP8</accession>
<dbReference type="PROSITE" id="PS51257">
    <property type="entry name" value="PROKAR_LIPOPROTEIN"/>
    <property type="match status" value="1"/>
</dbReference>
<sequence length="300" mass="32056">MKLIKYLVMIVLTVGLASCGKDGSVGPAGETGAQGADGVDGIDGRTILNGTANPTKDAGQLGDFYLNTNSYVLFGPKTASGWGSGKSILGAKGATGAKGDKGDTGAKGDKGDKGDTGAKGDKGEADYVILSGSTDPASNQGELGDFYYNTASKTLFYRAGVGRISTWKLIAKLANTIQFSLKTQLPEAGFITLIDIDLPFEVLERSVVNAYVQPYTQFTHWYPLPGVISTSGTGDEFLIYYTENNSKTNVRIHRQSGTGSYPNDVKLRILVTEADVFKTMSKKVDFNNYKDVNRYFKLGN</sequence>
<name>A0ABV5CCP8_9SPHI</name>
<evidence type="ECO:0000313" key="3">
    <source>
        <dbReference type="EMBL" id="MFB5945143.1"/>
    </source>
</evidence>
<organism evidence="3 4">
    <name type="scientific">Albibacterium profundi</name>
    <dbReference type="NCBI Taxonomy" id="3134906"/>
    <lineage>
        <taxon>Bacteria</taxon>
        <taxon>Pseudomonadati</taxon>
        <taxon>Bacteroidota</taxon>
        <taxon>Sphingobacteriia</taxon>
        <taxon>Sphingobacteriales</taxon>
        <taxon>Sphingobacteriaceae</taxon>
        <taxon>Albibacterium</taxon>
    </lineage>
</organism>